<evidence type="ECO:0000313" key="2">
    <source>
        <dbReference type="EMBL" id="GFN88907.1"/>
    </source>
</evidence>
<evidence type="ECO:0000313" key="3">
    <source>
        <dbReference type="Proteomes" id="UP000735302"/>
    </source>
</evidence>
<sequence length="310" mass="33612">MSGAGGQSVGWTAHCFSTSLVSLPTGRVAITLHIFSSASTRAINIKVLVRIPRPGLSACLLFPRGTFFPQPSRNFPVLSDPLIKSIQQNIRGSQNTSRVFCSFLHFLIFTVKPNAQSFFLRIIGNGHPAAKASNIISHKSTQPLAAAANAGTVSPTAIAFTILLLCLPGLHPWSTVRLLTSCLLCLHLLNNHCQRADYQFLSSPLTLHLTVVGLNPQTRTSVPRLHRSLATMGNEGSAPSTGESTPVSEYPSLYSIQSRVRSSVESTRAASPMEPPEPDMSHLTAEEIAQIQQVMDRAKHLQEEESSRAR</sequence>
<evidence type="ECO:0000256" key="1">
    <source>
        <dbReference type="SAM" id="MobiDB-lite"/>
    </source>
</evidence>
<dbReference type="Gene3D" id="3.30.40.10">
    <property type="entry name" value="Zinc/RING finger domain, C3HC4 (zinc finger)"/>
    <property type="match status" value="1"/>
</dbReference>
<keyword evidence="3" id="KW-1185">Reference proteome</keyword>
<name>A0AAV3Z2B1_9GAST</name>
<gene>
    <name evidence="2" type="ORF">PoB_001541300</name>
</gene>
<dbReference type="InterPro" id="IPR013083">
    <property type="entry name" value="Znf_RING/FYVE/PHD"/>
</dbReference>
<dbReference type="Proteomes" id="UP000735302">
    <property type="component" value="Unassembled WGS sequence"/>
</dbReference>
<reference evidence="2 3" key="1">
    <citation type="journal article" date="2021" name="Elife">
        <title>Chloroplast acquisition without the gene transfer in kleptoplastic sea slugs, Plakobranchus ocellatus.</title>
        <authorList>
            <person name="Maeda T."/>
            <person name="Takahashi S."/>
            <person name="Yoshida T."/>
            <person name="Shimamura S."/>
            <person name="Takaki Y."/>
            <person name="Nagai Y."/>
            <person name="Toyoda A."/>
            <person name="Suzuki Y."/>
            <person name="Arimoto A."/>
            <person name="Ishii H."/>
            <person name="Satoh N."/>
            <person name="Nishiyama T."/>
            <person name="Hasebe M."/>
            <person name="Maruyama T."/>
            <person name="Minagawa J."/>
            <person name="Obokata J."/>
            <person name="Shigenobu S."/>
        </authorList>
    </citation>
    <scope>NUCLEOTIDE SEQUENCE [LARGE SCALE GENOMIC DNA]</scope>
</reference>
<comment type="caution">
    <text evidence="2">The sequence shown here is derived from an EMBL/GenBank/DDBJ whole genome shotgun (WGS) entry which is preliminary data.</text>
</comment>
<dbReference type="AlphaFoldDB" id="A0AAV3Z2B1"/>
<organism evidence="2 3">
    <name type="scientific">Plakobranchus ocellatus</name>
    <dbReference type="NCBI Taxonomy" id="259542"/>
    <lineage>
        <taxon>Eukaryota</taxon>
        <taxon>Metazoa</taxon>
        <taxon>Spiralia</taxon>
        <taxon>Lophotrochozoa</taxon>
        <taxon>Mollusca</taxon>
        <taxon>Gastropoda</taxon>
        <taxon>Heterobranchia</taxon>
        <taxon>Euthyneura</taxon>
        <taxon>Panpulmonata</taxon>
        <taxon>Sacoglossa</taxon>
        <taxon>Placobranchoidea</taxon>
        <taxon>Plakobranchidae</taxon>
        <taxon>Plakobranchus</taxon>
    </lineage>
</organism>
<dbReference type="EMBL" id="BLXT01001882">
    <property type="protein sequence ID" value="GFN88907.1"/>
    <property type="molecule type" value="Genomic_DNA"/>
</dbReference>
<protein>
    <submittedName>
        <fullName evidence="2">Tripartite motif-containing protein 45</fullName>
    </submittedName>
</protein>
<proteinExistence type="predicted"/>
<accession>A0AAV3Z2B1</accession>
<feature type="region of interest" description="Disordered" evidence="1">
    <location>
        <begin position="262"/>
        <end position="284"/>
    </location>
</feature>